<dbReference type="GO" id="GO:0005794">
    <property type="term" value="C:Golgi apparatus"/>
    <property type="evidence" value="ECO:0007669"/>
    <property type="project" value="TreeGrafter"/>
</dbReference>
<gene>
    <name evidence="4" type="ORF">CB5_LOCUS23040</name>
</gene>
<dbReference type="Pfam" id="PF13839">
    <property type="entry name" value="PC-Esterase"/>
    <property type="match status" value="1"/>
</dbReference>
<dbReference type="InterPro" id="IPR026057">
    <property type="entry name" value="TBL_C"/>
</dbReference>
<protein>
    <recommendedName>
        <fullName evidence="3">Trichome birefringence-like C-terminal domain-containing protein</fullName>
    </recommendedName>
</protein>
<proteinExistence type="inferred from homology"/>
<organism evidence="4">
    <name type="scientific">Ananas comosus var. bracteatus</name>
    <name type="common">red pineapple</name>
    <dbReference type="NCBI Taxonomy" id="296719"/>
    <lineage>
        <taxon>Eukaryota</taxon>
        <taxon>Viridiplantae</taxon>
        <taxon>Streptophyta</taxon>
        <taxon>Embryophyta</taxon>
        <taxon>Tracheophyta</taxon>
        <taxon>Spermatophyta</taxon>
        <taxon>Magnoliopsida</taxon>
        <taxon>Liliopsida</taxon>
        <taxon>Poales</taxon>
        <taxon>Bromeliaceae</taxon>
        <taxon>Bromelioideae</taxon>
        <taxon>Ananas</taxon>
    </lineage>
</organism>
<feature type="region of interest" description="Disordered" evidence="2">
    <location>
        <begin position="1"/>
        <end position="31"/>
    </location>
</feature>
<comment type="similarity">
    <text evidence="1">Belongs to the PC-esterase family. TBL subfamily.</text>
</comment>
<feature type="region of interest" description="Disordered" evidence="2">
    <location>
        <begin position="120"/>
        <end position="142"/>
    </location>
</feature>
<feature type="domain" description="Trichome birefringence-like C-terminal" evidence="3">
    <location>
        <begin position="247"/>
        <end position="356"/>
    </location>
</feature>
<dbReference type="PANTHER" id="PTHR32285:SF10">
    <property type="entry name" value="XYLAN O-ACETYLTRANSFERASE 1"/>
    <property type="match status" value="1"/>
</dbReference>
<feature type="compositionally biased region" description="Low complexity" evidence="2">
    <location>
        <begin position="58"/>
        <end position="69"/>
    </location>
</feature>
<dbReference type="InterPro" id="IPR029962">
    <property type="entry name" value="TBL"/>
</dbReference>
<dbReference type="AlphaFoldDB" id="A0A6V7Q9F0"/>
<dbReference type="PANTHER" id="PTHR32285">
    <property type="entry name" value="PROTEIN TRICHOME BIREFRINGENCE-LIKE 9-RELATED"/>
    <property type="match status" value="1"/>
</dbReference>
<feature type="compositionally biased region" description="Low complexity" evidence="2">
    <location>
        <begin position="18"/>
        <end position="31"/>
    </location>
</feature>
<evidence type="ECO:0000256" key="2">
    <source>
        <dbReference type="SAM" id="MobiDB-lite"/>
    </source>
</evidence>
<dbReference type="GO" id="GO:0016413">
    <property type="term" value="F:O-acetyltransferase activity"/>
    <property type="evidence" value="ECO:0007669"/>
    <property type="project" value="InterPro"/>
</dbReference>
<feature type="compositionally biased region" description="Acidic residues" evidence="2">
    <location>
        <begin position="120"/>
        <end position="131"/>
    </location>
</feature>
<reference evidence="4" key="1">
    <citation type="submission" date="2020-07" db="EMBL/GenBank/DDBJ databases">
        <authorList>
            <person name="Lin J."/>
        </authorList>
    </citation>
    <scope>NUCLEOTIDE SEQUENCE</scope>
</reference>
<sequence length="359" mass="39428">MVTSSRRKPPPNSPTMKPPSSLSPSRKPRSRLPAATAGLLLLALTTLFLLHAADLRSSFSSSSSSDLPPSSTPPRPLLNAVIADQDHRDIITTNNTINSNENENTDHDLCDVYDGKWVYDDDEREQEEQEEQEGRGRGRGRRRNPIYKEAECGFLTEQVTCMRTAAGTTPSRSGAGSPAAATSPVGVHGVLAPVGRTVGQKNPGQKWLAQCVHTPGVQRDGGVLLGAVPGGVELGRSDDPQHPEPDHHATSIAKHAANWKGDYLIFNTYIWWMNTPRMKVLRGSFDKGSTKYDEIDRPVAYRRVLKTWARWVEKNVDLRKTMVFFMSSSPIHIKSAGWGNPNGIKCAMETTPVANGRSR</sequence>
<dbReference type="EMBL" id="LR862134">
    <property type="protein sequence ID" value="CAD1839829.1"/>
    <property type="molecule type" value="Genomic_DNA"/>
</dbReference>
<evidence type="ECO:0000259" key="3">
    <source>
        <dbReference type="Pfam" id="PF13839"/>
    </source>
</evidence>
<accession>A0A6V7Q9F0</accession>
<evidence type="ECO:0000256" key="1">
    <source>
        <dbReference type="ARBA" id="ARBA00007727"/>
    </source>
</evidence>
<evidence type="ECO:0000313" key="4">
    <source>
        <dbReference type="EMBL" id="CAD1839829.1"/>
    </source>
</evidence>
<name>A0A6V7Q9F0_ANACO</name>
<feature type="region of interest" description="Disordered" evidence="2">
    <location>
        <begin position="58"/>
        <end position="77"/>
    </location>
</feature>